<name>A0A0F9VZH2_9ZZZZ</name>
<proteinExistence type="predicted"/>
<gene>
    <name evidence="1" type="ORF">LCGC14_0422510</name>
</gene>
<dbReference type="EMBL" id="LAZR01000387">
    <property type="protein sequence ID" value="KKN71208.1"/>
    <property type="molecule type" value="Genomic_DNA"/>
</dbReference>
<evidence type="ECO:0000313" key="1">
    <source>
        <dbReference type="EMBL" id="KKN71208.1"/>
    </source>
</evidence>
<comment type="caution">
    <text evidence="1">The sequence shown here is derived from an EMBL/GenBank/DDBJ whole genome shotgun (WGS) entry which is preliminary data.</text>
</comment>
<reference evidence="1" key="1">
    <citation type="journal article" date="2015" name="Nature">
        <title>Complex archaea that bridge the gap between prokaryotes and eukaryotes.</title>
        <authorList>
            <person name="Spang A."/>
            <person name="Saw J.H."/>
            <person name="Jorgensen S.L."/>
            <person name="Zaremba-Niedzwiedzka K."/>
            <person name="Martijn J."/>
            <person name="Lind A.E."/>
            <person name="van Eijk R."/>
            <person name="Schleper C."/>
            <person name="Guy L."/>
            <person name="Ettema T.J."/>
        </authorList>
    </citation>
    <scope>NUCLEOTIDE SEQUENCE</scope>
</reference>
<dbReference type="AlphaFoldDB" id="A0A0F9VZH2"/>
<sequence length="121" mass="14034">MELRHDWTFICSEGCGRVIEKDEDPYDGNYSTYCCGEDMQRVYPNHKQFHIVGAAYIRTKYSDSLAVSMSQIAEHREKFPGVKIDSQGRPGFDTVRQQDKYLEASGMIKHPQKIRKLKQLT</sequence>
<organism evidence="1">
    <name type="scientific">marine sediment metagenome</name>
    <dbReference type="NCBI Taxonomy" id="412755"/>
    <lineage>
        <taxon>unclassified sequences</taxon>
        <taxon>metagenomes</taxon>
        <taxon>ecological metagenomes</taxon>
    </lineage>
</organism>
<accession>A0A0F9VZH2</accession>
<protein>
    <submittedName>
        <fullName evidence="1">Uncharacterized protein</fullName>
    </submittedName>
</protein>